<reference evidence="4" key="1">
    <citation type="journal article" date="2016" name="Nature">
        <title>The genome of the seagrass Zostera marina reveals angiosperm adaptation to the sea.</title>
        <authorList>
            <person name="Olsen J.L."/>
            <person name="Rouze P."/>
            <person name="Verhelst B."/>
            <person name="Lin Y.-C."/>
            <person name="Bayer T."/>
            <person name="Collen J."/>
            <person name="Dattolo E."/>
            <person name="De Paoli E."/>
            <person name="Dittami S."/>
            <person name="Maumus F."/>
            <person name="Michel G."/>
            <person name="Kersting A."/>
            <person name="Lauritano C."/>
            <person name="Lohaus R."/>
            <person name="Toepel M."/>
            <person name="Tonon T."/>
            <person name="Vanneste K."/>
            <person name="Amirebrahimi M."/>
            <person name="Brakel J."/>
            <person name="Bostroem C."/>
            <person name="Chovatia M."/>
            <person name="Grimwood J."/>
            <person name="Jenkins J.W."/>
            <person name="Jueterbock A."/>
            <person name="Mraz A."/>
            <person name="Stam W.T."/>
            <person name="Tice H."/>
            <person name="Bornberg-Bauer E."/>
            <person name="Green P.J."/>
            <person name="Pearson G.A."/>
            <person name="Procaccini G."/>
            <person name="Duarte C.M."/>
            <person name="Schmutz J."/>
            <person name="Reusch T.B.H."/>
            <person name="Van de Peer Y."/>
        </authorList>
    </citation>
    <scope>NUCLEOTIDE SEQUENCE [LARGE SCALE GENOMIC DNA]</scope>
    <source>
        <strain evidence="4">cv. Finnish</strain>
    </source>
</reference>
<keyword evidence="4" id="KW-1185">Reference proteome</keyword>
<gene>
    <name evidence="3" type="ORF">ZOSMA_88G00650</name>
</gene>
<dbReference type="AlphaFoldDB" id="A0A0K9NMP3"/>
<evidence type="ECO:0000256" key="1">
    <source>
        <dbReference type="SAM" id="MobiDB-lite"/>
    </source>
</evidence>
<feature type="compositionally biased region" description="Low complexity" evidence="1">
    <location>
        <begin position="247"/>
        <end position="256"/>
    </location>
</feature>
<keyword evidence="2" id="KW-0472">Membrane</keyword>
<comment type="caution">
    <text evidence="3">The sequence shown here is derived from an EMBL/GenBank/DDBJ whole genome shotgun (WGS) entry which is preliminary data.</text>
</comment>
<dbReference type="OrthoDB" id="2018506at2759"/>
<keyword evidence="2" id="KW-0812">Transmembrane</keyword>
<proteinExistence type="predicted"/>
<feature type="transmembrane region" description="Helical" evidence="2">
    <location>
        <begin position="141"/>
        <end position="160"/>
    </location>
</feature>
<dbReference type="OMA" id="QPKGDFF"/>
<feature type="transmembrane region" description="Helical" evidence="2">
    <location>
        <begin position="166"/>
        <end position="186"/>
    </location>
</feature>
<accession>A0A0K9NMP3</accession>
<keyword evidence="2" id="KW-1133">Transmembrane helix</keyword>
<dbReference type="PANTHER" id="PTHR36356">
    <property type="entry name" value="EXPRESSED PROTEIN"/>
    <property type="match status" value="1"/>
</dbReference>
<evidence type="ECO:0000256" key="2">
    <source>
        <dbReference type="SAM" id="Phobius"/>
    </source>
</evidence>
<dbReference type="PANTHER" id="PTHR36356:SF1">
    <property type="entry name" value="EXPRESSED PROTEIN"/>
    <property type="match status" value="1"/>
</dbReference>
<feature type="compositionally biased region" description="Basic and acidic residues" evidence="1">
    <location>
        <begin position="232"/>
        <end position="246"/>
    </location>
</feature>
<dbReference type="Proteomes" id="UP000036987">
    <property type="component" value="Unassembled WGS sequence"/>
</dbReference>
<dbReference type="EMBL" id="LFYR01002101">
    <property type="protein sequence ID" value="KMZ57245.1"/>
    <property type="molecule type" value="Genomic_DNA"/>
</dbReference>
<protein>
    <submittedName>
        <fullName evidence="3">Uncharacterized protein</fullName>
    </submittedName>
</protein>
<organism evidence="3 4">
    <name type="scientific">Zostera marina</name>
    <name type="common">Eelgrass</name>
    <dbReference type="NCBI Taxonomy" id="29655"/>
    <lineage>
        <taxon>Eukaryota</taxon>
        <taxon>Viridiplantae</taxon>
        <taxon>Streptophyta</taxon>
        <taxon>Embryophyta</taxon>
        <taxon>Tracheophyta</taxon>
        <taxon>Spermatophyta</taxon>
        <taxon>Magnoliopsida</taxon>
        <taxon>Liliopsida</taxon>
        <taxon>Zosteraceae</taxon>
        <taxon>Zostera</taxon>
    </lineage>
</organism>
<name>A0A0K9NMP3_ZOSMR</name>
<sequence>MAASCLPSSSYQRRPFFFSTKPHGFNHLPCRLAPFPRRRRTLPMAFQRSDFNGFAKKVASGEALKDVWKSANDKFEQILYESRIAAERLNRRYTISTRVAEVARSAKDRALELDVEFGVTRRWRSFSIDFTRNLPRYRKELAEFLATPLGKTTSILFFLWFALSGWLFRILFIASWVLPFAAPLLIGMVANNFAIRGNCPACKREFMGSKGQVIRCGGCGNIVWQPKNGFSDRGRWKGRSGGDDGRSSNSDSNIIDIEIDDKRR</sequence>
<evidence type="ECO:0000313" key="3">
    <source>
        <dbReference type="EMBL" id="KMZ57245.1"/>
    </source>
</evidence>
<evidence type="ECO:0000313" key="4">
    <source>
        <dbReference type="Proteomes" id="UP000036987"/>
    </source>
</evidence>
<feature type="region of interest" description="Disordered" evidence="1">
    <location>
        <begin position="232"/>
        <end position="264"/>
    </location>
</feature>